<dbReference type="AlphaFoldDB" id="A0A5K7YMH9"/>
<dbReference type="Proteomes" id="UP000427906">
    <property type="component" value="Chromosome"/>
</dbReference>
<evidence type="ECO:0000259" key="3">
    <source>
        <dbReference type="Pfam" id="PF07693"/>
    </source>
</evidence>
<feature type="transmembrane region" description="Helical" evidence="2">
    <location>
        <begin position="656"/>
        <end position="677"/>
    </location>
</feature>
<dbReference type="Pfam" id="PF07693">
    <property type="entry name" value="KAP_NTPase"/>
    <property type="match status" value="2"/>
</dbReference>
<dbReference type="EMBL" id="AP021874">
    <property type="protein sequence ID" value="BBO70952.1"/>
    <property type="molecule type" value="Genomic_DNA"/>
</dbReference>
<dbReference type="OrthoDB" id="9806479at2"/>
<protein>
    <recommendedName>
        <fullName evidence="3">KAP NTPase domain-containing protein</fullName>
    </recommendedName>
</protein>
<keyword evidence="2" id="KW-0472">Membrane</keyword>
<organism evidence="4 5">
    <name type="scientific">Desulfosarcina alkanivorans</name>
    <dbReference type="NCBI Taxonomy" id="571177"/>
    <lineage>
        <taxon>Bacteria</taxon>
        <taxon>Pseudomonadati</taxon>
        <taxon>Thermodesulfobacteriota</taxon>
        <taxon>Desulfobacteria</taxon>
        <taxon>Desulfobacterales</taxon>
        <taxon>Desulfosarcinaceae</taxon>
        <taxon>Desulfosarcina</taxon>
    </lineage>
</organism>
<evidence type="ECO:0000313" key="4">
    <source>
        <dbReference type="EMBL" id="BBO70952.1"/>
    </source>
</evidence>
<dbReference type="KEGG" id="dalk:DSCA_48820"/>
<dbReference type="RefSeq" id="WP_155318851.1">
    <property type="nucleotide sequence ID" value="NZ_AP021874.1"/>
</dbReference>
<keyword evidence="2" id="KW-0812">Transmembrane</keyword>
<evidence type="ECO:0000256" key="2">
    <source>
        <dbReference type="SAM" id="Phobius"/>
    </source>
</evidence>
<proteinExistence type="predicted"/>
<reference evidence="4 5" key="1">
    <citation type="submission" date="2019-11" db="EMBL/GenBank/DDBJ databases">
        <title>Comparative genomics of hydrocarbon-degrading Desulfosarcina strains.</title>
        <authorList>
            <person name="Watanabe M."/>
            <person name="Kojima H."/>
            <person name="Fukui M."/>
        </authorList>
    </citation>
    <scope>NUCLEOTIDE SEQUENCE [LARGE SCALE GENOMIC DNA]</scope>
    <source>
        <strain evidence="4 5">PL12</strain>
    </source>
</reference>
<feature type="transmembrane region" description="Helical" evidence="2">
    <location>
        <begin position="632"/>
        <end position="650"/>
    </location>
</feature>
<feature type="region of interest" description="Disordered" evidence="1">
    <location>
        <begin position="926"/>
        <end position="961"/>
    </location>
</feature>
<dbReference type="PANTHER" id="PTHR22674:SF6">
    <property type="entry name" value="NTPASE KAP FAMILY P-LOOP DOMAIN-CONTAINING PROTEIN 1"/>
    <property type="match status" value="1"/>
</dbReference>
<sequence>MDNGAQTIPMTPTVEAVEKELSAEAGVSAWAVAQAILRRHFEFGRQAGRQTAEGKGPDRQETRPFDRWISELALLFDPLMVPRLHGRLVILGLARLEPALDHYLRKDGFLAALEDELREDFISLLRPEHVDPADAYRGTFIRILQNRGKLDSRFGKPRPSGFVILAGGGPGLDGLVDLCQRQSYNRCFTARYVVPSGSTLKDALISVVRDITGLVDGDLNTLGDLVPDPGSDEKAWMRLVTPEIRSALGELGSAGPEMSAGDVLEGLLAPIDKLGALTTGFRLVFFFEFRAVQPGMSAERLGFSDAVIRRLHDLPERFGVVFSGLPEAVGSSLSDPPFQRLQIPVDLQKTRAQALVNDTPAGPDRLDIASEVNALAESIALREMSPPMVVGVIGGWGAGKSFVLHLIAERIREIRCEPIVRTDPGTASEEAFPFIGHPYLIEFDAWTYAKSNLWASLMQTIFNGLDRQINLEQILCRDLGISLLDHTEIWRAISRLTHDDQDRLTKTDLGKQAIQIVADYDAGKRGDTVSRLWELLAGLRQAETDTLARAEAQLARDRYARDQALQAFEEVVDHEINRRARAGALRSLGDRLLQSAWERQQAGSHGKAPPSYEQLQQNIDWLKKFSKGINPLSLILLLVAVVTLFTPALFEAGNRVISRLTPLLSLLLGAGSWAVTFNRWLTRTRKQFDLQVADHERRFGTARKDLIQQALAATAATVPRPGTDTPPADGLPDFSESIKQKARALNEKEARVLAARADVAARRQRIGMTARHESLLALISNRLEGRFYEDKLGLLHQVKADLQELSDALLDKRAPDGLFPRGEPRIILVIDDLDRCPPKRVVEVLEAVQLLVKTPAFVVVLAIDVRYVTRALEMAYQGVLVRGGDPSGLDYIEKIIQVPYRVRPVSAAAVGGFLRAQMMIKKEDLPAAEAVPEETEPGSSGAGPQAGRDDAEEPEAARLSVARSARTELRVLPTDVLKFSRREHETISACCSTLEVNPRAMKRLVNVYKLLKIIWHRRGFREGPGEAVQKAMLALLVLGATYPEVMRQVLHAMERQYTLGRRRTDACIGKTVSDLCGQRAAASILAADWTAVADAFMSPEFFPREVTFRDLQEINLRLVSSFSFVGENDPQREAALRREGLATPPDGAGR</sequence>
<feature type="domain" description="KAP NTPase" evidence="3">
    <location>
        <begin position="371"/>
        <end position="470"/>
    </location>
</feature>
<gene>
    <name evidence="4" type="ORF">DSCA_48820</name>
</gene>
<dbReference type="InterPro" id="IPR011646">
    <property type="entry name" value="KAP_P-loop"/>
</dbReference>
<evidence type="ECO:0000313" key="5">
    <source>
        <dbReference type="Proteomes" id="UP000427906"/>
    </source>
</evidence>
<name>A0A5K7YMH9_9BACT</name>
<dbReference type="InterPro" id="IPR052754">
    <property type="entry name" value="NTPase_KAP_P-loop"/>
</dbReference>
<keyword evidence="2" id="KW-1133">Transmembrane helix</keyword>
<accession>A0A5K7YMH9</accession>
<dbReference type="PANTHER" id="PTHR22674">
    <property type="entry name" value="NTPASE, KAP FAMILY P-LOOP DOMAIN-CONTAINING 1"/>
    <property type="match status" value="1"/>
</dbReference>
<evidence type="ECO:0000256" key="1">
    <source>
        <dbReference type="SAM" id="MobiDB-lite"/>
    </source>
</evidence>
<feature type="domain" description="KAP NTPase" evidence="3">
    <location>
        <begin position="824"/>
        <end position="1007"/>
    </location>
</feature>
<keyword evidence="5" id="KW-1185">Reference proteome</keyword>